<dbReference type="InterPro" id="IPR031463">
    <property type="entry name" value="Mic12"/>
</dbReference>
<organism evidence="12 13">
    <name type="scientific">Pseudovirgaria hyperparasitica</name>
    <dbReference type="NCBI Taxonomy" id="470096"/>
    <lineage>
        <taxon>Eukaryota</taxon>
        <taxon>Fungi</taxon>
        <taxon>Dikarya</taxon>
        <taxon>Ascomycota</taxon>
        <taxon>Pezizomycotina</taxon>
        <taxon>Dothideomycetes</taxon>
        <taxon>Dothideomycetes incertae sedis</taxon>
        <taxon>Acrospermales</taxon>
        <taxon>Acrospermaceae</taxon>
        <taxon>Pseudovirgaria</taxon>
    </lineage>
</organism>
<comment type="similarity">
    <text evidence="3 11">Belongs to the MICOS complex subunit Mic12 family.</text>
</comment>
<proteinExistence type="inferred from homology"/>
<sequence length="124" mass="14187">MGFTTGFLGGVTLTTSILYLASALHTQTRARQRELLRQQRLVLYNIVDPQPEIELPTRREVQVGVVEQAKDGWNRELEKAVRWAQEKDWALLRQGLEEDVARLWSRVKASTEKKAGEVVEKATK</sequence>
<dbReference type="Proteomes" id="UP000799437">
    <property type="component" value="Unassembled WGS sequence"/>
</dbReference>
<dbReference type="RefSeq" id="XP_033602012.1">
    <property type="nucleotide sequence ID" value="XM_033748083.1"/>
</dbReference>
<keyword evidence="7 11" id="KW-0496">Mitochondrion</keyword>
<comment type="subcellular location">
    <subcellularLocation>
        <location evidence="2">Membrane</location>
    </subcellularLocation>
    <subcellularLocation>
        <location evidence="11">Mitochondrion inner membrane</location>
        <topology evidence="11">Single-pass membrane protein</topology>
    </subcellularLocation>
</comment>
<accession>A0A6A6WEM1</accession>
<dbReference type="GO" id="GO:0061617">
    <property type="term" value="C:MICOS complex"/>
    <property type="evidence" value="ECO:0007669"/>
    <property type="project" value="UniProtKB-UniRule"/>
</dbReference>
<keyword evidence="11" id="KW-0999">Mitochondrion inner membrane</keyword>
<evidence type="ECO:0000313" key="12">
    <source>
        <dbReference type="EMBL" id="KAF2759561.1"/>
    </source>
</evidence>
<protein>
    <recommendedName>
        <fullName evidence="4 11">MICOS complex subunit MIC12</fullName>
    </recommendedName>
    <alternativeName>
        <fullName evidence="10 11">Altered inheritance of mitochondria protein 5, mitochondrial</fullName>
    </alternativeName>
    <alternativeName>
        <fullName evidence="9 11">Found in mitochondrial proteome protein 51</fullName>
    </alternativeName>
</protein>
<keyword evidence="5" id="KW-0812">Transmembrane</keyword>
<dbReference type="GO" id="GO:0042407">
    <property type="term" value="P:cristae formation"/>
    <property type="evidence" value="ECO:0007669"/>
    <property type="project" value="InterPro"/>
</dbReference>
<evidence type="ECO:0000256" key="4">
    <source>
        <dbReference type="ARBA" id="ARBA00018170"/>
    </source>
</evidence>
<evidence type="ECO:0000313" key="13">
    <source>
        <dbReference type="Proteomes" id="UP000799437"/>
    </source>
</evidence>
<dbReference type="Pfam" id="PF17050">
    <property type="entry name" value="AIM5"/>
    <property type="match status" value="1"/>
</dbReference>
<evidence type="ECO:0000256" key="6">
    <source>
        <dbReference type="ARBA" id="ARBA00022989"/>
    </source>
</evidence>
<evidence type="ECO:0000256" key="5">
    <source>
        <dbReference type="ARBA" id="ARBA00022692"/>
    </source>
</evidence>
<reference evidence="12" key="1">
    <citation type="journal article" date="2020" name="Stud. Mycol.">
        <title>101 Dothideomycetes genomes: a test case for predicting lifestyles and emergence of pathogens.</title>
        <authorList>
            <person name="Haridas S."/>
            <person name="Albert R."/>
            <person name="Binder M."/>
            <person name="Bloem J."/>
            <person name="Labutti K."/>
            <person name="Salamov A."/>
            <person name="Andreopoulos B."/>
            <person name="Baker S."/>
            <person name="Barry K."/>
            <person name="Bills G."/>
            <person name="Bluhm B."/>
            <person name="Cannon C."/>
            <person name="Castanera R."/>
            <person name="Culley D."/>
            <person name="Daum C."/>
            <person name="Ezra D."/>
            <person name="Gonzalez J."/>
            <person name="Henrissat B."/>
            <person name="Kuo A."/>
            <person name="Liang C."/>
            <person name="Lipzen A."/>
            <person name="Lutzoni F."/>
            <person name="Magnuson J."/>
            <person name="Mondo S."/>
            <person name="Nolan M."/>
            <person name="Ohm R."/>
            <person name="Pangilinan J."/>
            <person name="Park H.-J."/>
            <person name="Ramirez L."/>
            <person name="Alfaro M."/>
            <person name="Sun H."/>
            <person name="Tritt A."/>
            <person name="Yoshinaga Y."/>
            <person name="Zwiers L.-H."/>
            <person name="Turgeon B."/>
            <person name="Goodwin S."/>
            <person name="Spatafora J."/>
            <person name="Crous P."/>
            <person name="Grigoriev I."/>
        </authorList>
    </citation>
    <scope>NUCLEOTIDE SEQUENCE</scope>
    <source>
        <strain evidence="12">CBS 121739</strain>
    </source>
</reference>
<evidence type="ECO:0000256" key="11">
    <source>
        <dbReference type="RuleBase" id="RU363010"/>
    </source>
</evidence>
<evidence type="ECO:0000256" key="10">
    <source>
        <dbReference type="ARBA" id="ARBA00032985"/>
    </source>
</evidence>
<dbReference type="GO" id="GO:0044284">
    <property type="term" value="C:mitochondrial crista junction"/>
    <property type="evidence" value="ECO:0007669"/>
    <property type="project" value="InterPro"/>
</dbReference>
<evidence type="ECO:0000256" key="9">
    <source>
        <dbReference type="ARBA" id="ARBA00032159"/>
    </source>
</evidence>
<comment type="function">
    <text evidence="1 11">Component of the MICOS complex, a large protein complex of the mitochondrial inner membrane that plays crucial roles in the maintenance of crista junctions, inner membrane architecture, and formation of contact sites to the outer membrane.</text>
</comment>
<dbReference type="AlphaFoldDB" id="A0A6A6WEM1"/>
<evidence type="ECO:0000256" key="8">
    <source>
        <dbReference type="ARBA" id="ARBA00023136"/>
    </source>
</evidence>
<name>A0A6A6WEM1_9PEZI</name>
<evidence type="ECO:0000256" key="2">
    <source>
        <dbReference type="ARBA" id="ARBA00004370"/>
    </source>
</evidence>
<gene>
    <name evidence="12" type="ORF">EJ05DRAFT_509299</name>
</gene>
<keyword evidence="8" id="KW-0472">Membrane</keyword>
<evidence type="ECO:0000256" key="1">
    <source>
        <dbReference type="ARBA" id="ARBA00002689"/>
    </source>
</evidence>
<dbReference type="EMBL" id="ML996569">
    <property type="protein sequence ID" value="KAF2759561.1"/>
    <property type="molecule type" value="Genomic_DNA"/>
</dbReference>
<dbReference type="OrthoDB" id="4037694at2759"/>
<dbReference type="GeneID" id="54489137"/>
<evidence type="ECO:0000256" key="3">
    <source>
        <dbReference type="ARBA" id="ARBA00009188"/>
    </source>
</evidence>
<keyword evidence="13" id="KW-1185">Reference proteome</keyword>
<keyword evidence="6" id="KW-1133">Transmembrane helix</keyword>
<comment type="subunit">
    <text evidence="11">Component of the mitochondrial contact site and cristae organizing system (MICOS) complex.</text>
</comment>
<evidence type="ECO:0000256" key="7">
    <source>
        <dbReference type="ARBA" id="ARBA00023128"/>
    </source>
</evidence>